<proteinExistence type="predicted"/>
<dbReference type="EMBL" id="AP023355">
    <property type="protein sequence ID" value="BCJ35887.1"/>
    <property type="molecule type" value="Genomic_DNA"/>
</dbReference>
<evidence type="ECO:0000313" key="2">
    <source>
        <dbReference type="EMBL" id="BCJ35887.1"/>
    </source>
</evidence>
<feature type="compositionally biased region" description="Basic residues" evidence="1">
    <location>
        <begin position="1"/>
        <end position="13"/>
    </location>
</feature>
<evidence type="ECO:0000256" key="1">
    <source>
        <dbReference type="SAM" id="MobiDB-lite"/>
    </source>
</evidence>
<dbReference type="KEGG" id="atl:Athai_33900"/>
<gene>
    <name evidence="2" type="ORF">Athai_33900</name>
</gene>
<reference evidence="2 3" key="1">
    <citation type="submission" date="2020-08" db="EMBL/GenBank/DDBJ databases">
        <title>Whole genome shotgun sequence of Actinocatenispora thailandica NBRC 105041.</title>
        <authorList>
            <person name="Komaki H."/>
            <person name="Tamura T."/>
        </authorList>
    </citation>
    <scope>NUCLEOTIDE SEQUENCE [LARGE SCALE GENOMIC DNA]</scope>
    <source>
        <strain evidence="2 3">NBRC 105041</strain>
    </source>
</reference>
<keyword evidence="3" id="KW-1185">Reference proteome</keyword>
<accession>A0A7R7HX71</accession>
<feature type="region of interest" description="Disordered" evidence="1">
    <location>
        <begin position="1"/>
        <end position="37"/>
    </location>
</feature>
<dbReference type="AlphaFoldDB" id="A0A7R7HX71"/>
<protein>
    <submittedName>
        <fullName evidence="2">Uncharacterized protein</fullName>
    </submittedName>
</protein>
<dbReference type="Proteomes" id="UP000611640">
    <property type="component" value="Chromosome"/>
</dbReference>
<name>A0A7R7HX71_9ACTN</name>
<organism evidence="2 3">
    <name type="scientific">Actinocatenispora thailandica</name>
    <dbReference type="NCBI Taxonomy" id="227318"/>
    <lineage>
        <taxon>Bacteria</taxon>
        <taxon>Bacillati</taxon>
        <taxon>Actinomycetota</taxon>
        <taxon>Actinomycetes</taxon>
        <taxon>Micromonosporales</taxon>
        <taxon>Micromonosporaceae</taxon>
        <taxon>Actinocatenispora</taxon>
    </lineage>
</organism>
<sequence length="74" mass="8309">MRKKRGKKRRLRPTRTVTERGGVGGPEARPTERSATVHVGDGVPVVREERQLVAETQMTIHGTEPNDVVRHRST</sequence>
<evidence type="ECO:0000313" key="3">
    <source>
        <dbReference type="Proteomes" id="UP000611640"/>
    </source>
</evidence>